<keyword evidence="1" id="KW-0472">Membrane</keyword>
<gene>
    <name evidence="4" type="ORF">KIPB_001061</name>
</gene>
<dbReference type="PANTHER" id="PTHR32440">
    <property type="entry name" value="PHOSPHATASE DCR2-RELATED-RELATED"/>
    <property type="match status" value="1"/>
</dbReference>
<dbReference type="OrthoDB" id="783096at2759"/>
<dbReference type="SUPFAM" id="SSF56300">
    <property type="entry name" value="Metallo-dependent phosphatases"/>
    <property type="match status" value="1"/>
</dbReference>
<dbReference type="InterPro" id="IPR004843">
    <property type="entry name" value="Calcineurin-like_PHP"/>
</dbReference>
<keyword evidence="1" id="KW-1133">Transmembrane helix</keyword>
<evidence type="ECO:0000259" key="3">
    <source>
        <dbReference type="Pfam" id="PF00149"/>
    </source>
</evidence>
<dbReference type="PANTHER" id="PTHR32440:SF11">
    <property type="entry name" value="METALLOPHOSPHOESTERASE DOMAIN-CONTAINING PROTEIN"/>
    <property type="match status" value="1"/>
</dbReference>
<feature type="signal peptide" evidence="2">
    <location>
        <begin position="1"/>
        <end position="21"/>
    </location>
</feature>
<feature type="transmembrane region" description="Helical" evidence="1">
    <location>
        <begin position="400"/>
        <end position="423"/>
    </location>
</feature>
<keyword evidence="2" id="KW-0732">Signal</keyword>
<dbReference type="EMBL" id="BDIP01000138">
    <property type="protein sequence ID" value="GIQ80287.1"/>
    <property type="molecule type" value="Genomic_DNA"/>
</dbReference>
<sequence length="457" mass="50244">MLFHTSLLLCVCAVCVCVVGASPRLHFQTDRLSSSDATFSVMQITDTHIYTDPESSTVIRTMEQLYYLVQIYRPDMLVLTGDVTSNTVEDTKRIHVEMCQLPYMVTFGNHDSDAMSDYPFEGWREELLSHIETECGGDDSLFLGGVFEDSPTSTEGKGTDYVVPVYADSDSDDVAALVWAFDSHSHYCEGEHTVYGCIEHTQAQWASGIVSSTYTDASGSVPPSLAFFHIPTAQWDIRVDGDTGIATAYPEGDTVTIAGERGEGISWSKKETGILEELLAALGNTYAMSVGHDHFNSYCLETPLAIQPASADRPVALCYGGKMGVSSYWKDQVLSGCRMFELTLSPSSALSIETYLVRESQSLESKWVEEVFRVILEAGQSMVRGIDVPEAHWRVLPDEWMFLWVAVLLVVVLVLYVSMSVVYKCAPAMKKRETHNAWTGSVSTSSVHQTGAAAAVV</sequence>
<evidence type="ECO:0000313" key="5">
    <source>
        <dbReference type="Proteomes" id="UP000265618"/>
    </source>
</evidence>
<feature type="chain" id="PRO_5039947547" description="Calcineurin-like phosphoesterase domain-containing protein" evidence="2">
    <location>
        <begin position="22"/>
        <end position="457"/>
    </location>
</feature>
<dbReference type="GO" id="GO:0016788">
    <property type="term" value="F:hydrolase activity, acting on ester bonds"/>
    <property type="evidence" value="ECO:0007669"/>
    <property type="project" value="TreeGrafter"/>
</dbReference>
<feature type="domain" description="Calcineurin-like phosphoesterase" evidence="3">
    <location>
        <begin position="40"/>
        <end position="167"/>
    </location>
</feature>
<dbReference type="Gene3D" id="3.60.21.10">
    <property type="match status" value="1"/>
</dbReference>
<protein>
    <recommendedName>
        <fullName evidence="3">Calcineurin-like phosphoesterase domain-containing protein</fullName>
    </recommendedName>
</protein>
<evidence type="ECO:0000256" key="1">
    <source>
        <dbReference type="SAM" id="Phobius"/>
    </source>
</evidence>
<comment type="caution">
    <text evidence="4">The sequence shown here is derived from an EMBL/GenBank/DDBJ whole genome shotgun (WGS) entry which is preliminary data.</text>
</comment>
<proteinExistence type="predicted"/>
<dbReference type="AlphaFoldDB" id="A0A9K3CQ41"/>
<reference evidence="4 5" key="1">
    <citation type="journal article" date="2018" name="PLoS ONE">
        <title>The draft genome of Kipferlia bialata reveals reductive genome evolution in fornicate parasites.</title>
        <authorList>
            <person name="Tanifuji G."/>
            <person name="Takabayashi S."/>
            <person name="Kume K."/>
            <person name="Takagi M."/>
            <person name="Nakayama T."/>
            <person name="Kamikawa R."/>
            <person name="Inagaki Y."/>
            <person name="Hashimoto T."/>
        </authorList>
    </citation>
    <scope>NUCLEOTIDE SEQUENCE [LARGE SCALE GENOMIC DNA]</scope>
    <source>
        <strain evidence="4">NY0173</strain>
    </source>
</reference>
<evidence type="ECO:0000313" key="4">
    <source>
        <dbReference type="EMBL" id="GIQ80287.1"/>
    </source>
</evidence>
<organism evidence="4 5">
    <name type="scientific">Kipferlia bialata</name>
    <dbReference type="NCBI Taxonomy" id="797122"/>
    <lineage>
        <taxon>Eukaryota</taxon>
        <taxon>Metamonada</taxon>
        <taxon>Carpediemonas-like organisms</taxon>
        <taxon>Kipferlia</taxon>
    </lineage>
</organism>
<dbReference type="InterPro" id="IPR029052">
    <property type="entry name" value="Metallo-depent_PP-like"/>
</dbReference>
<keyword evidence="1" id="KW-0812">Transmembrane</keyword>
<dbReference type="GO" id="GO:0005737">
    <property type="term" value="C:cytoplasm"/>
    <property type="evidence" value="ECO:0007669"/>
    <property type="project" value="TreeGrafter"/>
</dbReference>
<accession>A0A9K3CQ41</accession>
<dbReference type="Pfam" id="PF00149">
    <property type="entry name" value="Metallophos"/>
    <property type="match status" value="1"/>
</dbReference>
<keyword evidence="5" id="KW-1185">Reference proteome</keyword>
<dbReference type="Proteomes" id="UP000265618">
    <property type="component" value="Unassembled WGS sequence"/>
</dbReference>
<name>A0A9K3CQ41_9EUKA</name>
<evidence type="ECO:0000256" key="2">
    <source>
        <dbReference type="SAM" id="SignalP"/>
    </source>
</evidence>